<keyword evidence="2" id="KW-1185">Reference proteome</keyword>
<evidence type="ECO:0000313" key="2">
    <source>
        <dbReference type="Proteomes" id="UP000215335"/>
    </source>
</evidence>
<protein>
    <submittedName>
        <fullName evidence="1">Uncharacterized protein</fullName>
    </submittedName>
</protein>
<organism evidence="1 2">
    <name type="scientific">Trichomalopsis sarcophagae</name>
    <dbReference type="NCBI Taxonomy" id="543379"/>
    <lineage>
        <taxon>Eukaryota</taxon>
        <taxon>Metazoa</taxon>
        <taxon>Ecdysozoa</taxon>
        <taxon>Arthropoda</taxon>
        <taxon>Hexapoda</taxon>
        <taxon>Insecta</taxon>
        <taxon>Pterygota</taxon>
        <taxon>Neoptera</taxon>
        <taxon>Endopterygota</taxon>
        <taxon>Hymenoptera</taxon>
        <taxon>Apocrita</taxon>
        <taxon>Proctotrupomorpha</taxon>
        <taxon>Chalcidoidea</taxon>
        <taxon>Pteromalidae</taxon>
        <taxon>Pteromalinae</taxon>
        <taxon>Trichomalopsis</taxon>
    </lineage>
</organism>
<sequence length="76" mass="8819">MRNKYDVSYQQQALMSFMTHDPVRYSTYSLELAKAPTQGGAYTERGSRDPWHLDAWRPGPRRLATVYALECYSART</sequence>
<gene>
    <name evidence="1" type="ORF">TSAR_016425</name>
</gene>
<name>A0A232EPX6_9HYME</name>
<proteinExistence type="predicted"/>
<dbReference type="Proteomes" id="UP000215335">
    <property type="component" value="Unassembled WGS sequence"/>
</dbReference>
<reference evidence="1 2" key="1">
    <citation type="journal article" date="2017" name="Curr. Biol.">
        <title>The Evolution of Venom by Co-option of Single-Copy Genes.</title>
        <authorList>
            <person name="Martinson E.O."/>
            <person name="Mrinalini"/>
            <person name="Kelkar Y.D."/>
            <person name="Chang C.H."/>
            <person name="Werren J.H."/>
        </authorList>
    </citation>
    <scope>NUCLEOTIDE SEQUENCE [LARGE SCALE GENOMIC DNA]</scope>
    <source>
        <strain evidence="1 2">Alberta</strain>
        <tissue evidence="1">Whole body</tissue>
    </source>
</reference>
<accession>A0A232EPX6</accession>
<comment type="caution">
    <text evidence="1">The sequence shown here is derived from an EMBL/GenBank/DDBJ whole genome shotgun (WGS) entry which is preliminary data.</text>
</comment>
<dbReference type="AlphaFoldDB" id="A0A232EPX6"/>
<evidence type="ECO:0000313" key="1">
    <source>
        <dbReference type="EMBL" id="OXU20410.1"/>
    </source>
</evidence>
<dbReference type="EMBL" id="NNAY01002870">
    <property type="protein sequence ID" value="OXU20410.1"/>
    <property type="molecule type" value="Genomic_DNA"/>
</dbReference>